<dbReference type="AlphaFoldDB" id="A0AAW1QIG8"/>
<comment type="catalytic activity">
    <reaction evidence="7">
        <text>a long-chain fatty acid + ATP + CoA = a long-chain fatty acyl-CoA + AMP + diphosphate</text>
        <dbReference type="Rhea" id="RHEA:15421"/>
        <dbReference type="ChEBI" id="CHEBI:30616"/>
        <dbReference type="ChEBI" id="CHEBI:33019"/>
        <dbReference type="ChEBI" id="CHEBI:57287"/>
        <dbReference type="ChEBI" id="CHEBI:57560"/>
        <dbReference type="ChEBI" id="CHEBI:83139"/>
        <dbReference type="ChEBI" id="CHEBI:456215"/>
        <dbReference type="EC" id="6.2.1.3"/>
    </reaction>
</comment>
<dbReference type="InterPro" id="IPR045311">
    <property type="entry name" value="LC-FACS_euk"/>
</dbReference>
<dbReference type="PANTHER" id="PTHR43272:SF3">
    <property type="entry name" value="LONG CHAIN ACYL-COA SYNTHETASE 4"/>
    <property type="match status" value="1"/>
</dbReference>
<gene>
    <name evidence="9" type="ORF">WJX74_009888</name>
</gene>
<evidence type="ECO:0000256" key="4">
    <source>
        <dbReference type="ARBA" id="ARBA00022832"/>
    </source>
</evidence>
<evidence type="ECO:0000256" key="6">
    <source>
        <dbReference type="ARBA" id="ARBA00026121"/>
    </source>
</evidence>
<keyword evidence="7" id="KW-0443">Lipid metabolism</keyword>
<evidence type="ECO:0000313" key="9">
    <source>
        <dbReference type="EMBL" id="KAK9821083.1"/>
    </source>
</evidence>
<keyword evidence="10" id="KW-1185">Reference proteome</keyword>
<dbReference type="InterPro" id="IPR020845">
    <property type="entry name" value="AMP-binding_CS"/>
</dbReference>
<evidence type="ECO:0000256" key="2">
    <source>
        <dbReference type="ARBA" id="ARBA00022598"/>
    </source>
</evidence>
<evidence type="ECO:0000313" key="10">
    <source>
        <dbReference type="Proteomes" id="UP001438707"/>
    </source>
</evidence>
<dbReference type="Proteomes" id="UP001438707">
    <property type="component" value="Unassembled WGS sequence"/>
</dbReference>
<dbReference type="Pfam" id="PF00501">
    <property type="entry name" value="AMP-binding"/>
    <property type="match status" value="1"/>
</dbReference>
<dbReference type="InterPro" id="IPR000873">
    <property type="entry name" value="AMP-dep_synth/lig_dom"/>
</dbReference>
<keyword evidence="4 7" id="KW-0276">Fatty acid metabolism</keyword>
<evidence type="ECO:0000256" key="1">
    <source>
        <dbReference type="ARBA" id="ARBA00006432"/>
    </source>
</evidence>
<keyword evidence="3 7" id="KW-0547">Nucleotide-binding</keyword>
<sequence>MSHQRIKKISDTTVALGEGTPGSGDKLALSPIYRNIRAKDQYASLEGAATLYESFKRSVHQYPTENFIGERKMENGRAGPYEFLTFKQVEAKSRNLHSALAKLGLKPKDKVGIYSHNVPEWMMTIQAANRYSLAIVPLYDSLGENAVEYTINHSETGVCFIHENKVKFLLKALPKLKTLKAVVVWGNPSKDVVENISKQGIKAFEFSEFCHSGEANPLEPSPPKPQDTACIMYTSGTTGNPKGVVLTHENIVTAVASLHAYVHQQKIEIARDDSVLSFLTLAHILGRVVEEFAVSCGAKIGYWQGDVKKLTDDVAALKPTLFVAVPRVLERIQQGIQGRLRSQSPVVQFAFQAAYSWKRFWMGWGWSASDASPLLDALMFNTLKKAFGGRVRFVVSGGAPLGRAVEEYCSTVLCCPVFQGYGLTETCGASWVALPKPGNSGTVGPPLACLEFRFQAAKELSYDPNGKPPQGEICIRGPSIFKGYYQDEEKTKEAFDDEGFFHTGDVGELTSSGCLKVIDRIKNMFKLAQGEYIAAEKLENAFQDCSLVEQVWVYGNSYENFLVGVAVPDKGELTKWAKSNGLSSDLKQLCNEPKAQQEVMEQLNATGKGKGLRGFEMLRAVHLEPTEFSVENDLMTPSFKLKRPQLQKHYQKLIDEMYKKAKK</sequence>
<evidence type="ECO:0000256" key="7">
    <source>
        <dbReference type="RuleBase" id="RU369030"/>
    </source>
</evidence>
<dbReference type="SUPFAM" id="SSF56801">
    <property type="entry name" value="Acetyl-CoA synthetase-like"/>
    <property type="match status" value="1"/>
</dbReference>
<keyword evidence="2 7" id="KW-0436">Ligase</keyword>
<dbReference type="GO" id="GO:0004467">
    <property type="term" value="F:long-chain fatty acid-CoA ligase activity"/>
    <property type="evidence" value="ECO:0007669"/>
    <property type="project" value="UniProtKB-EC"/>
</dbReference>
<proteinExistence type="inferred from homology"/>
<dbReference type="EMBL" id="JALJOS010000041">
    <property type="protein sequence ID" value="KAK9821083.1"/>
    <property type="molecule type" value="Genomic_DNA"/>
</dbReference>
<dbReference type="GO" id="GO:0016020">
    <property type="term" value="C:membrane"/>
    <property type="evidence" value="ECO:0007669"/>
    <property type="project" value="TreeGrafter"/>
</dbReference>
<feature type="domain" description="AMP-dependent synthetase/ligase" evidence="8">
    <location>
        <begin position="73"/>
        <end position="485"/>
    </location>
</feature>
<comment type="function">
    <text evidence="7">Catalyzes the conversion of long-chain fatty acids to their active form acyl-CoAs for both synthesis of cellular lipids, and degradation via beta-oxidation.</text>
</comment>
<dbReference type="Gene3D" id="3.40.50.12780">
    <property type="entry name" value="N-terminal domain of ligase-like"/>
    <property type="match status" value="1"/>
</dbReference>
<evidence type="ECO:0000256" key="5">
    <source>
        <dbReference type="ARBA" id="ARBA00022840"/>
    </source>
</evidence>
<dbReference type="CDD" id="cd05927">
    <property type="entry name" value="LC-FACS_euk"/>
    <property type="match status" value="1"/>
</dbReference>
<evidence type="ECO:0000259" key="8">
    <source>
        <dbReference type="Pfam" id="PF00501"/>
    </source>
</evidence>
<reference evidence="9 10" key="1">
    <citation type="journal article" date="2024" name="Nat. Commun.">
        <title>Phylogenomics reveals the evolutionary origins of lichenization in chlorophyte algae.</title>
        <authorList>
            <person name="Puginier C."/>
            <person name="Libourel C."/>
            <person name="Otte J."/>
            <person name="Skaloud P."/>
            <person name="Haon M."/>
            <person name="Grisel S."/>
            <person name="Petersen M."/>
            <person name="Berrin J.G."/>
            <person name="Delaux P.M."/>
            <person name="Dal Grande F."/>
            <person name="Keller J."/>
        </authorList>
    </citation>
    <scope>NUCLEOTIDE SEQUENCE [LARGE SCALE GENOMIC DNA]</scope>
    <source>
        <strain evidence="9 10">SAG 2145</strain>
    </source>
</reference>
<dbReference type="PANTHER" id="PTHR43272">
    <property type="entry name" value="LONG-CHAIN-FATTY-ACID--COA LIGASE"/>
    <property type="match status" value="1"/>
</dbReference>
<comment type="caution">
    <text evidence="9">The sequence shown here is derived from an EMBL/GenBank/DDBJ whole genome shotgun (WGS) entry which is preliminary data.</text>
</comment>
<dbReference type="PROSITE" id="PS00455">
    <property type="entry name" value="AMP_BINDING"/>
    <property type="match status" value="1"/>
</dbReference>
<comment type="similarity">
    <text evidence="1 7">Belongs to the ATP-dependent AMP-binding enzyme family.</text>
</comment>
<dbReference type="InterPro" id="IPR042099">
    <property type="entry name" value="ANL_N_sf"/>
</dbReference>
<dbReference type="EC" id="6.2.1.3" evidence="6 7"/>
<keyword evidence="5 7" id="KW-0067">ATP-binding</keyword>
<organism evidence="9 10">
    <name type="scientific">Apatococcus lobatus</name>
    <dbReference type="NCBI Taxonomy" id="904363"/>
    <lineage>
        <taxon>Eukaryota</taxon>
        <taxon>Viridiplantae</taxon>
        <taxon>Chlorophyta</taxon>
        <taxon>core chlorophytes</taxon>
        <taxon>Trebouxiophyceae</taxon>
        <taxon>Chlorellales</taxon>
        <taxon>Chlorellaceae</taxon>
        <taxon>Apatococcus</taxon>
    </lineage>
</organism>
<accession>A0AAW1QIG8</accession>
<dbReference type="GO" id="GO:0005524">
    <property type="term" value="F:ATP binding"/>
    <property type="evidence" value="ECO:0007669"/>
    <property type="project" value="UniProtKB-KW"/>
</dbReference>
<evidence type="ECO:0000256" key="3">
    <source>
        <dbReference type="ARBA" id="ARBA00022741"/>
    </source>
</evidence>
<dbReference type="GO" id="GO:0005783">
    <property type="term" value="C:endoplasmic reticulum"/>
    <property type="evidence" value="ECO:0007669"/>
    <property type="project" value="TreeGrafter"/>
</dbReference>
<name>A0AAW1QIG8_9CHLO</name>
<protein>
    <recommendedName>
        <fullName evidence="6 7">Long-chain-fatty-acid--CoA ligase</fullName>
        <ecNumber evidence="6 7">6.2.1.3</ecNumber>
    </recommendedName>
</protein>